<protein>
    <submittedName>
        <fullName evidence="1">Uncharacterized protein</fullName>
    </submittedName>
</protein>
<dbReference type="EMBL" id="BKCJ011416824">
    <property type="protein sequence ID" value="GFD31716.1"/>
    <property type="molecule type" value="Genomic_DNA"/>
</dbReference>
<sequence length="118" mass="13252">PLTDAQAQSLLIDKRRKAKPVAKKILTYLNATAAFMLANGDVIYYQQGYYQRYLADFKQYFTDSYDFSVASLGSIDAACRRLEKAGWSQSTEVPGAATIEGSDGKLYDPYFCIRKILI</sequence>
<dbReference type="AlphaFoldDB" id="A0A699VEB9"/>
<name>A0A699VEB9_TANCI</name>
<feature type="non-terminal residue" evidence="1">
    <location>
        <position position="1"/>
    </location>
</feature>
<organism evidence="1">
    <name type="scientific">Tanacetum cinerariifolium</name>
    <name type="common">Dalmatian daisy</name>
    <name type="synonym">Chrysanthemum cinerariifolium</name>
    <dbReference type="NCBI Taxonomy" id="118510"/>
    <lineage>
        <taxon>Eukaryota</taxon>
        <taxon>Viridiplantae</taxon>
        <taxon>Streptophyta</taxon>
        <taxon>Embryophyta</taxon>
        <taxon>Tracheophyta</taxon>
        <taxon>Spermatophyta</taxon>
        <taxon>Magnoliopsida</taxon>
        <taxon>eudicotyledons</taxon>
        <taxon>Gunneridae</taxon>
        <taxon>Pentapetalae</taxon>
        <taxon>asterids</taxon>
        <taxon>campanulids</taxon>
        <taxon>Asterales</taxon>
        <taxon>Asteraceae</taxon>
        <taxon>Asteroideae</taxon>
        <taxon>Anthemideae</taxon>
        <taxon>Anthemidinae</taxon>
        <taxon>Tanacetum</taxon>
    </lineage>
</organism>
<reference evidence="1" key="1">
    <citation type="journal article" date="2019" name="Sci. Rep.">
        <title>Draft genome of Tanacetum cinerariifolium, the natural source of mosquito coil.</title>
        <authorList>
            <person name="Yamashiro T."/>
            <person name="Shiraishi A."/>
            <person name="Satake H."/>
            <person name="Nakayama K."/>
        </authorList>
    </citation>
    <scope>NUCLEOTIDE SEQUENCE</scope>
</reference>
<gene>
    <name evidence="1" type="ORF">Tci_903685</name>
</gene>
<accession>A0A699VEB9</accession>
<proteinExistence type="predicted"/>
<feature type="non-terminal residue" evidence="1">
    <location>
        <position position="118"/>
    </location>
</feature>
<comment type="caution">
    <text evidence="1">The sequence shown here is derived from an EMBL/GenBank/DDBJ whole genome shotgun (WGS) entry which is preliminary data.</text>
</comment>
<evidence type="ECO:0000313" key="1">
    <source>
        <dbReference type="EMBL" id="GFD31716.1"/>
    </source>
</evidence>